<feature type="transmembrane region" description="Helical" evidence="1">
    <location>
        <begin position="12"/>
        <end position="37"/>
    </location>
</feature>
<feature type="transmembrane region" description="Helical" evidence="1">
    <location>
        <begin position="88"/>
        <end position="112"/>
    </location>
</feature>
<dbReference type="Proteomes" id="UP001145109">
    <property type="component" value="Unassembled WGS sequence"/>
</dbReference>
<gene>
    <name evidence="2" type="primary">ygbN</name>
    <name evidence="3" type="ORF">comes_28040</name>
    <name evidence="2" type="ORF">ERS852481_01942</name>
</gene>
<proteinExistence type="predicted"/>
<name>A0A174EMW7_9FIRM</name>
<protein>
    <submittedName>
        <fullName evidence="2">Inner membrane permease ygbN</fullName>
    </submittedName>
</protein>
<accession>A0A174EMW7</accession>
<dbReference type="Proteomes" id="UP000095362">
    <property type="component" value="Unassembled WGS sequence"/>
</dbReference>
<keyword evidence="1" id="KW-1133">Transmembrane helix</keyword>
<keyword evidence="1" id="KW-0812">Transmembrane</keyword>
<evidence type="ECO:0000313" key="4">
    <source>
        <dbReference type="Proteomes" id="UP000095362"/>
    </source>
</evidence>
<sequence length="113" mass="11660">MSETVFAADPTRLLIAALVRASVGAAVVAMTMAAGIMASMPAVAGLSPLYLAAMVCAITGGATAFSHVNDSGFWLVSSLLEIDEKTTLKSWTMMETIIGFTGLICALIISIFA</sequence>
<dbReference type="GO" id="GO:0005886">
    <property type="term" value="C:plasma membrane"/>
    <property type="evidence" value="ECO:0007669"/>
    <property type="project" value="TreeGrafter"/>
</dbReference>
<organism evidence="2 4">
    <name type="scientific">Coprococcus comes</name>
    <dbReference type="NCBI Taxonomy" id="410072"/>
    <lineage>
        <taxon>Bacteria</taxon>
        <taxon>Bacillati</taxon>
        <taxon>Bacillota</taxon>
        <taxon>Clostridia</taxon>
        <taxon>Lachnospirales</taxon>
        <taxon>Lachnospiraceae</taxon>
        <taxon>Coprococcus</taxon>
    </lineage>
</organism>
<dbReference type="STRING" id="410072.ERS852525_02563"/>
<reference evidence="3" key="3">
    <citation type="submission" date="2022-11" db="EMBL/GenBank/DDBJ databases">
        <title>Draft genome sequence of Coprococcus comes strain 31264.</title>
        <authorList>
            <person name="Hisatomi A."/>
            <person name="Ohkuma M."/>
            <person name="Sakamoto M."/>
        </authorList>
    </citation>
    <scope>NUCLEOTIDE SEQUENCE</scope>
    <source>
        <strain evidence="3">JCM 31264</strain>
    </source>
</reference>
<evidence type="ECO:0000256" key="1">
    <source>
        <dbReference type="SAM" id="Phobius"/>
    </source>
</evidence>
<reference evidence="3" key="2">
    <citation type="submission" date="2022-09" db="EMBL/GenBank/DDBJ databases">
        <title>Draft genome sequence of Coprococcus comes strain 31264.</title>
        <authorList>
            <person name="Atsushi H."/>
            <person name="Moriya O."/>
            <person name="Mitsuo S."/>
        </authorList>
    </citation>
    <scope>NUCLEOTIDE SEQUENCE</scope>
    <source>
        <strain evidence="3">JCM 31264</strain>
    </source>
</reference>
<dbReference type="EMBL" id="BSCI01000021">
    <property type="protein sequence ID" value="GLG88257.1"/>
    <property type="molecule type" value="Genomic_DNA"/>
</dbReference>
<dbReference type="GO" id="GO:0015128">
    <property type="term" value="F:gluconate transmembrane transporter activity"/>
    <property type="evidence" value="ECO:0007669"/>
    <property type="project" value="InterPro"/>
</dbReference>
<dbReference type="PANTHER" id="PTHR30354">
    <property type="entry name" value="GNT FAMILY GLUCONATE TRANSPORTER"/>
    <property type="match status" value="1"/>
</dbReference>
<dbReference type="AlphaFoldDB" id="A0A174EMW7"/>
<feature type="transmembrane region" description="Helical" evidence="1">
    <location>
        <begin position="49"/>
        <end position="68"/>
    </location>
</feature>
<dbReference type="InterPro" id="IPR003474">
    <property type="entry name" value="Glcn_transporter"/>
</dbReference>
<evidence type="ECO:0000313" key="2">
    <source>
        <dbReference type="EMBL" id="CUO37789.1"/>
    </source>
</evidence>
<dbReference type="PaxDb" id="410072-ERS852525_02563"/>
<reference evidence="2 4" key="1">
    <citation type="submission" date="2015-09" db="EMBL/GenBank/DDBJ databases">
        <authorList>
            <consortium name="Pathogen Informatics"/>
        </authorList>
    </citation>
    <scope>NUCLEOTIDE SEQUENCE [LARGE SCALE GENOMIC DNA]</scope>
    <source>
        <strain evidence="2 4">2789STDY5834866</strain>
    </source>
</reference>
<dbReference type="EMBL" id="CYZK01000012">
    <property type="protein sequence ID" value="CUO37789.1"/>
    <property type="molecule type" value="Genomic_DNA"/>
</dbReference>
<evidence type="ECO:0000313" key="3">
    <source>
        <dbReference type="EMBL" id="GLG88257.1"/>
    </source>
</evidence>
<keyword evidence="1" id="KW-0472">Membrane</keyword>
<dbReference type="PANTHER" id="PTHR30354:SF25">
    <property type="entry name" value="INNER MEMBRANE PERMEASE YGBN"/>
    <property type="match status" value="1"/>
</dbReference>
<dbReference type="Pfam" id="PF02447">
    <property type="entry name" value="GntP_permease"/>
    <property type="match status" value="1"/>
</dbReference>